<protein>
    <submittedName>
        <fullName evidence="3">Carbohydrate-binding module family 13 protein</fullName>
    </submittedName>
</protein>
<dbReference type="EMBL" id="JARJCW010000064">
    <property type="protein sequence ID" value="KAJ7200161.1"/>
    <property type="molecule type" value="Genomic_DNA"/>
</dbReference>
<evidence type="ECO:0000313" key="3">
    <source>
        <dbReference type="EMBL" id="KAJ7200161.1"/>
    </source>
</evidence>
<dbReference type="SUPFAM" id="SSF50370">
    <property type="entry name" value="Ricin B-like lectins"/>
    <property type="match status" value="1"/>
</dbReference>
<reference evidence="3" key="1">
    <citation type="submission" date="2023-03" db="EMBL/GenBank/DDBJ databases">
        <title>Massive genome expansion in bonnet fungi (Mycena s.s.) driven by repeated elements and novel gene families across ecological guilds.</title>
        <authorList>
            <consortium name="Lawrence Berkeley National Laboratory"/>
            <person name="Harder C.B."/>
            <person name="Miyauchi S."/>
            <person name="Viragh M."/>
            <person name="Kuo A."/>
            <person name="Thoen E."/>
            <person name="Andreopoulos B."/>
            <person name="Lu D."/>
            <person name="Skrede I."/>
            <person name="Drula E."/>
            <person name="Henrissat B."/>
            <person name="Morin E."/>
            <person name="Kohler A."/>
            <person name="Barry K."/>
            <person name="LaButti K."/>
            <person name="Morin E."/>
            <person name="Salamov A."/>
            <person name="Lipzen A."/>
            <person name="Mereny Z."/>
            <person name="Hegedus B."/>
            <person name="Baldrian P."/>
            <person name="Stursova M."/>
            <person name="Weitz H."/>
            <person name="Taylor A."/>
            <person name="Grigoriev I.V."/>
            <person name="Nagy L.G."/>
            <person name="Martin F."/>
            <person name="Kauserud H."/>
        </authorList>
    </citation>
    <scope>NUCLEOTIDE SEQUENCE</scope>
    <source>
        <strain evidence="3">9144</strain>
    </source>
</reference>
<evidence type="ECO:0000259" key="2">
    <source>
        <dbReference type="SMART" id="SM00458"/>
    </source>
</evidence>
<dbReference type="CDD" id="cd00161">
    <property type="entry name" value="beta-trefoil_Ricin-like"/>
    <property type="match status" value="1"/>
</dbReference>
<feature type="signal peptide" evidence="1">
    <location>
        <begin position="1"/>
        <end position="17"/>
    </location>
</feature>
<dbReference type="InterPro" id="IPR000772">
    <property type="entry name" value="Ricin_B_lectin"/>
</dbReference>
<evidence type="ECO:0000256" key="1">
    <source>
        <dbReference type="SAM" id="SignalP"/>
    </source>
</evidence>
<comment type="caution">
    <text evidence="3">The sequence shown here is derived from an EMBL/GenBank/DDBJ whole genome shotgun (WGS) entry which is preliminary data.</text>
</comment>
<dbReference type="Gene3D" id="2.80.10.50">
    <property type="match status" value="2"/>
</dbReference>
<evidence type="ECO:0000313" key="4">
    <source>
        <dbReference type="Proteomes" id="UP001219525"/>
    </source>
</evidence>
<feature type="domain" description="Ricin B lectin" evidence="2">
    <location>
        <begin position="32"/>
        <end position="169"/>
    </location>
</feature>
<dbReference type="Proteomes" id="UP001219525">
    <property type="component" value="Unassembled WGS sequence"/>
</dbReference>
<accession>A0AAD6V3Z8</accession>
<organism evidence="3 4">
    <name type="scientific">Mycena pura</name>
    <dbReference type="NCBI Taxonomy" id="153505"/>
    <lineage>
        <taxon>Eukaryota</taxon>
        <taxon>Fungi</taxon>
        <taxon>Dikarya</taxon>
        <taxon>Basidiomycota</taxon>
        <taxon>Agaricomycotina</taxon>
        <taxon>Agaricomycetes</taxon>
        <taxon>Agaricomycetidae</taxon>
        <taxon>Agaricales</taxon>
        <taxon>Marasmiineae</taxon>
        <taxon>Mycenaceae</taxon>
        <taxon>Mycena</taxon>
    </lineage>
</organism>
<proteinExistence type="predicted"/>
<dbReference type="PROSITE" id="PS50231">
    <property type="entry name" value="RICIN_B_LECTIN"/>
    <property type="match status" value="1"/>
</dbReference>
<dbReference type="AlphaFoldDB" id="A0AAD6V3Z8"/>
<dbReference type="InterPro" id="IPR035992">
    <property type="entry name" value="Ricin_B-like_lectins"/>
</dbReference>
<dbReference type="Pfam" id="PF00652">
    <property type="entry name" value="Ricin_B_lectin"/>
    <property type="match status" value="1"/>
</dbReference>
<dbReference type="SMART" id="SM00458">
    <property type="entry name" value="RICIN"/>
    <property type="match status" value="1"/>
</dbReference>
<feature type="chain" id="PRO_5042051807" evidence="1">
    <location>
        <begin position="18"/>
        <end position="170"/>
    </location>
</feature>
<keyword evidence="1" id="KW-0732">Signal</keyword>
<name>A0AAD6V3Z8_9AGAR</name>
<keyword evidence="4" id="KW-1185">Reference proteome</keyword>
<gene>
    <name evidence="3" type="ORF">GGX14DRAFT_466933</name>
</gene>
<sequence>MFAALVTIATSIVFAVAAPASSLDARAGAPIPVPVHPILDTSKCMGIVGGVYANGTQVDIFDCNDSVSQNWAISGGDLPGLSPFASPTSGNFCLDAGLPANFADGVQMKIWKCFDELAQQTWNKLESGQIQLANTNFCLDLTNGDTTNRNILQIWTCTAGDTNQIWKIDS</sequence>